<comment type="caution">
    <text evidence="2">The sequence shown here is derived from an EMBL/GenBank/DDBJ whole genome shotgun (WGS) entry which is preliminary data.</text>
</comment>
<keyword evidence="1" id="KW-0732">Signal</keyword>
<dbReference type="AlphaFoldDB" id="A0A8J3DCB9"/>
<sequence>MHLRRLFTIAWCAIIFSNVSAQDLKRVELPIPEKSETYQTVPLGECGVLLISQAGRNAYNVQLFDTNLERRWSIDGTIENNLDYVASTYDGGSVFLLFSRYRSPIYQIVKVNIGPGFVETFTINTLDRFEITDFKSLGYAIFMAGTVRDEPVLIHTNLHTQQTKILPSAIRGSNAIQSIEIDTTHQLVNVSFAVKNRKEIRIVAHTYDASGQMHSQVMIEPEDDYSFLSGKLQILSDSVKLMIGTYGYRNMQSSNSAASQGMFISKIVYDEVQYTRYHSFTDFANFFSFMNERQQEKMERRIKRKKDSGSDLKLNYRLLVHDIIPKGDQYVMVSEVFYPEYRSNNNNILGMNSFYGNPYMYGSPFGRGLYNPYLWNPFYGSRGGNSNQIFDGFVYTHAIVADFDKDGQLLWDNSLNFDNVKSMELKEKINVQVSDEGRTQLVYSKDGAITSKIIKGKQVVDSGKKVELPTGMEGDKVRKTSTDDVDFWYANHYLAWGVQRIVNPSGDVQSRGRRDVFYLNKITF</sequence>
<keyword evidence="3" id="KW-1185">Reference proteome</keyword>
<accession>A0A8J3DCB9</accession>
<organism evidence="2 3">
    <name type="scientific">Persicitalea jodogahamensis</name>
    <dbReference type="NCBI Taxonomy" id="402147"/>
    <lineage>
        <taxon>Bacteria</taxon>
        <taxon>Pseudomonadati</taxon>
        <taxon>Bacteroidota</taxon>
        <taxon>Cytophagia</taxon>
        <taxon>Cytophagales</taxon>
        <taxon>Spirosomataceae</taxon>
        <taxon>Persicitalea</taxon>
    </lineage>
</organism>
<name>A0A8J3DCB9_9BACT</name>
<feature type="signal peptide" evidence="1">
    <location>
        <begin position="1"/>
        <end position="21"/>
    </location>
</feature>
<proteinExistence type="predicted"/>
<gene>
    <name evidence="2" type="ORF">GCM10007390_40730</name>
</gene>
<protein>
    <submittedName>
        <fullName evidence="2">Uncharacterized protein</fullName>
    </submittedName>
</protein>
<feature type="chain" id="PRO_5035298568" evidence="1">
    <location>
        <begin position="22"/>
        <end position="524"/>
    </location>
</feature>
<dbReference type="RefSeq" id="WP_229581216.1">
    <property type="nucleotide sequence ID" value="NZ_BMXF01000004.1"/>
</dbReference>
<evidence type="ECO:0000313" key="3">
    <source>
        <dbReference type="Proteomes" id="UP000598271"/>
    </source>
</evidence>
<evidence type="ECO:0000256" key="1">
    <source>
        <dbReference type="SAM" id="SignalP"/>
    </source>
</evidence>
<evidence type="ECO:0000313" key="2">
    <source>
        <dbReference type="EMBL" id="GHB81664.1"/>
    </source>
</evidence>
<dbReference type="Proteomes" id="UP000598271">
    <property type="component" value="Unassembled WGS sequence"/>
</dbReference>
<reference evidence="2 3" key="1">
    <citation type="journal article" date="2014" name="Int. J. Syst. Evol. Microbiol.">
        <title>Complete genome sequence of Corynebacterium casei LMG S-19264T (=DSM 44701T), isolated from a smear-ripened cheese.</title>
        <authorList>
            <consortium name="US DOE Joint Genome Institute (JGI-PGF)"/>
            <person name="Walter F."/>
            <person name="Albersmeier A."/>
            <person name="Kalinowski J."/>
            <person name="Ruckert C."/>
        </authorList>
    </citation>
    <scope>NUCLEOTIDE SEQUENCE [LARGE SCALE GENOMIC DNA]</scope>
    <source>
        <strain evidence="2 3">KCTC 12866</strain>
    </source>
</reference>
<dbReference type="EMBL" id="BMXF01000004">
    <property type="protein sequence ID" value="GHB81664.1"/>
    <property type="molecule type" value="Genomic_DNA"/>
</dbReference>